<proteinExistence type="inferred from homology"/>
<dbReference type="EMBL" id="RBAN01000002">
    <property type="protein sequence ID" value="RKN56179.1"/>
    <property type="molecule type" value="Genomic_DNA"/>
</dbReference>
<dbReference type="SMART" id="SM00822">
    <property type="entry name" value="PKS_KR"/>
    <property type="match status" value="1"/>
</dbReference>
<dbReference type="PRINTS" id="PR00080">
    <property type="entry name" value="SDRFAMILY"/>
</dbReference>
<accession>A0A3B0A7G5</accession>
<comment type="similarity">
    <text evidence="1">Belongs to the short-chain dehydrogenases/reductases (SDR) family.</text>
</comment>
<dbReference type="FunFam" id="3.40.50.720:FF:000084">
    <property type="entry name" value="Short-chain dehydrogenase reductase"/>
    <property type="match status" value="1"/>
</dbReference>
<dbReference type="InterPro" id="IPR057326">
    <property type="entry name" value="KR_dom"/>
</dbReference>
<dbReference type="SUPFAM" id="SSF51735">
    <property type="entry name" value="NAD(P)-binding Rossmann-fold domains"/>
    <property type="match status" value="1"/>
</dbReference>
<comment type="caution">
    <text evidence="4">The sequence shown here is derived from an EMBL/GenBank/DDBJ whole genome shotgun (WGS) entry which is preliminary data.</text>
</comment>
<dbReference type="InterPro" id="IPR002347">
    <property type="entry name" value="SDR_fam"/>
</dbReference>
<keyword evidence="2" id="KW-0560">Oxidoreductase</keyword>
<evidence type="ECO:0000313" key="5">
    <source>
        <dbReference type="Proteomes" id="UP000279968"/>
    </source>
</evidence>
<dbReference type="AlphaFoldDB" id="A0A3B0A7G5"/>
<dbReference type="OrthoDB" id="286404at2"/>
<protein>
    <submittedName>
        <fullName evidence="4">SDR family oxidoreductase</fullName>
    </submittedName>
</protein>
<gene>
    <name evidence="4" type="ORF">D7193_12215</name>
</gene>
<dbReference type="Proteomes" id="UP000279968">
    <property type="component" value="Unassembled WGS sequence"/>
</dbReference>
<evidence type="ECO:0000256" key="2">
    <source>
        <dbReference type="ARBA" id="ARBA00023002"/>
    </source>
</evidence>
<reference evidence="4 5" key="1">
    <citation type="journal article" date="2015" name="Int. J. Syst. Evol. Microbiol.">
        <title>Micromonospora costi sp. nov., isolated from a leaf of Costus speciosus.</title>
        <authorList>
            <person name="Thawai C."/>
        </authorList>
    </citation>
    <scope>NUCLEOTIDE SEQUENCE [LARGE SCALE GENOMIC DNA]</scope>
    <source>
        <strain evidence="4 5">CS1-12</strain>
    </source>
</reference>
<keyword evidence="5" id="KW-1185">Reference proteome</keyword>
<dbReference type="PRINTS" id="PR00081">
    <property type="entry name" value="GDHRDH"/>
</dbReference>
<dbReference type="Pfam" id="PF13561">
    <property type="entry name" value="adh_short_C2"/>
    <property type="match status" value="1"/>
</dbReference>
<feature type="domain" description="Ketoreductase" evidence="3">
    <location>
        <begin position="7"/>
        <end position="174"/>
    </location>
</feature>
<organism evidence="4 5">
    <name type="scientific">Micromonospora costi</name>
    <dbReference type="NCBI Taxonomy" id="1530042"/>
    <lineage>
        <taxon>Bacteria</taxon>
        <taxon>Bacillati</taxon>
        <taxon>Actinomycetota</taxon>
        <taxon>Actinomycetes</taxon>
        <taxon>Micromonosporales</taxon>
        <taxon>Micromonosporaceae</taxon>
        <taxon>Micromonospora</taxon>
    </lineage>
</organism>
<dbReference type="PANTHER" id="PTHR42760:SF5">
    <property type="entry name" value="2-DEHYDRO-3-DEOXY-D-GLUCONATE 5-DEHYDROGENASE"/>
    <property type="match status" value="1"/>
</dbReference>
<dbReference type="PANTHER" id="PTHR42760">
    <property type="entry name" value="SHORT-CHAIN DEHYDROGENASES/REDUCTASES FAMILY MEMBER"/>
    <property type="match status" value="1"/>
</dbReference>
<sequence length="248" mass="26129">MFRLDGRRALVTGAGTGIGRAIALGFAAVGADLVLLSERDDLSEVTEQAQAIGARASAVQFDLLDTAGRPAFIESLFDSHDIDILVNNAGVIRRAPAETFSDGDWYEVMEVNAHAAFHFARTAGARMLQRGGGKIINIASVLSFQGGMFVPSYAASKHAIGGLTKALANEWAGRGINVNAIAPGYVETAVTADLRGDLRRRAEITARIPAGRWATPDDLVGAAVFLASDAAAYVHGHILVVDGGWLCR</sequence>
<evidence type="ECO:0000259" key="3">
    <source>
        <dbReference type="SMART" id="SM00822"/>
    </source>
</evidence>
<evidence type="ECO:0000313" key="4">
    <source>
        <dbReference type="EMBL" id="RKN56179.1"/>
    </source>
</evidence>
<dbReference type="InterPro" id="IPR020904">
    <property type="entry name" value="Sc_DH/Rdtase_CS"/>
</dbReference>
<evidence type="ECO:0000256" key="1">
    <source>
        <dbReference type="ARBA" id="ARBA00006484"/>
    </source>
</evidence>
<name>A0A3B0A7G5_9ACTN</name>
<dbReference type="InterPro" id="IPR036291">
    <property type="entry name" value="NAD(P)-bd_dom_sf"/>
</dbReference>
<dbReference type="PROSITE" id="PS00061">
    <property type="entry name" value="ADH_SHORT"/>
    <property type="match status" value="1"/>
</dbReference>
<dbReference type="Gene3D" id="3.40.50.720">
    <property type="entry name" value="NAD(P)-binding Rossmann-like Domain"/>
    <property type="match status" value="1"/>
</dbReference>
<dbReference type="GO" id="GO:0016616">
    <property type="term" value="F:oxidoreductase activity, acting on the CH-OH group of donors, NAD or NADP as acceptor"/>
    <property type="evidence" value="ECO:0007669"/>
    <property type="project" value="UniProtKB-ARBA"/>
</dbReference>